<protein>
    <submittedName>
        <fullName evidence="1">Uncharacterized protein</fullName>
    </submittedName>
</protein>
<dbReference type="KEGG" id="vg:7804682"/>
<sequence length="85" mass="9960">MNSYKLNKIFNRKIPHIYIVSKHNGKIVSVKEAVDDAAALQLPQQQKNSDRSLKYYRVDKIVGTNKNKHYVYRCVKENTTKYVCI</sequence>
<dbReference type="EMBL" id="FJ227128">
    <property type="protein sequence ID" value="ACO53466.1"/>
    <property type="molecule type" value="Genomic_DNA"/>
</dbReference>
<accession>C3TWS4</accession>
<name>C3TWS4_9ABAC</name>
<dbReference type="RefSeq" id="YP_002854626.1">
    <property type="nucleotide sequence ID" value="NC_012639.1"/>
</dbReference>
<dbReference type="Proteomes" id="UP000203846">
    <property type="component" value="Segment"/>
</dbReference>
<evidence type="ECO:0000313" key="1">
    <source>
        <dbReference type="EMBL" id="ACO53466.1"/>
    </source>
</evidence>
<evidence type="ECO:0000313" key="2">
    <source>
        <dbReference type="Proteomes" id="UP000203846"/>
    </source>
</evidence>
<reference evidence="1 2" key="1">
    <citation type="journal article" date="2009" name="Virus Genes">
        <title>Morphology and genome of Euproctis pseudoconspersa nucleopolyhedrovirus.</title>
        <authorList>
            <person name="Tang X.D."/>
            <person name="Xiao Q."/>
            <person name="Ma X.C."/>
            <person name="Zhu Z.R."/>
            <person name="Zhang C.X."/>
        </authorList>
    </citation>
    <scope>NUCLEOTIDE SEQUENCE [LARGE SCALE GENOMIC DNA]</scope>
    <source>
        <strain evidence="1 2">Hangzhou</strain>
    </source>
</reference>
<organism evidence="1 2">
    <name type="scientific">Euproctis pseudoconspersa nucleopolyhedrovirus</name>
    <dbReference type="NCBI Taxonomy" id="307467"/>
    <lineage>
        <taxon>Viruses</taxon>
        <taxon>Viruses incertae sedis</taxon>
        <taxon>Naldaviricetes</taxon>
        <taxon>Lefavirales</taxon>
        <taxon>Baculoviridae</taxon>
        <taxon>Alphabaculovirus</taxon>
        <taxon>Alphabaculovirus eupseudoconspersae</taxon>
    </lineage>
</organism>
<proteinExistence type="predicted"/>
<dbReference type="GeneID" id="7804682"/>
<keyword evidence="2" id="KW-1185">Reference proteome</keyword>